<sequence length="301" mass="33926">MPVYRCYECSNVLCNDCCINHDKLTNTEYHIFQSTNDKMLLNNKFEVSNEINDMKALPGGLLVIALYDSDKLLTYSVSDKQRNEISVGGLTNNIAILDRNTVVVMLTGKYIVVDSIAIVDIRQKQVIQHVDVTLVLPTYSYIPMFYTDDQLYISSRSVITVMDMSGTIDRKIDLGFRPTDMCYDTKAARIYCIDDSENKLICIDRDGNTIFTFTDTGLTNPKRLTIDNEGYVLILCRISYGGNFEIHRVSPDGKSGEVIITGKQLNSYFTSGKALSSICFQEESDEVVIGINGTVYTYKKK</sequence>
<dbReference type="Proteomes" id="UP000596742">
    <property type="component" value="Unassembled WGS sequence"/>
</dbReference>
<dbReference type="Gene3D" id="2.120.10.30">
    <property type="entry name" value="TolB, C-terminal domain"/>
    <property type="match status" value="1"/>
</dbReference>
<keyword evidence="2" id="KW-1185">Reference proteome</keyword>
<proteinExistence type="predicted"/>
<evidence type="ECO:0000313" key="2">
    <source>
        <dbReference type="Proteomes" id="UP000596742"/>
    </source>
</evidence>
<dbReference type="InterPro" id="IPR011042">
    <property type="entry name" value="6-blade_b-propeller_TolB-like"/>
</dbReference>
<reference evidence="1" key="1">
    <citation type="submission" date="2018-11" db="EMBL/GenBank/DDBJ databases">
        <authorList>
            <person name="Alioto T."/>
            <person name="Alioto T."/>
        </authorList>
    </citation>
    <scope>NUCLEOTIDE SEQUENCE</scope>
</reference>
<accession>A0A8B6BWA0</accession>
<evidence type="ECO:0000313" key="1">
    <source>
        <dbReference type="EMBL" id="VDH96861.1"/>
    </source>
</evidence>
<dbReference type="SUPFAM" id="SSF101898">
    <property type="entry name" value="NHL repeat"/>
    <property type="match status" value="1"/>
</dbReference>
<evidence type="ECO:0008006" key="3">
    <source>
        <dbReference type="Google" id="ProtNLM"/>
    </source>
</evidence>
<name>A0A8B6BWA0_MYTGA</name>
<organism evidence="1 2">
    <name type="scientific">Mytilus galloprovincialis</name>
    <name type="common">Mediterranean mussel</name>
    <dbReference type="NCBI Taxonomy" id="29158"/>
    <lineage>
        <taxon>Eukaryota</taxon>
        <taxon>Metazoa</taxon>
        <taxon>Spiralia</taxon>
        <taxon>Lophotrochozoa</taxon>
        <taxon>Mollusca</taxon>
        <taxon>Bivalvia</taxon>
        <taxon>Autobranchia</taxon>
        <taxon>Pteriomorphia</taxon>
        <taxon>Mytilida</taxon>
        <taxon>Mytiloidea</taxon>
        <taxon>Mytilidae</taxon>
        <taxon>Mytilinae</taxon>
        <taxon>Mytilus</taxon>
    </lineage>
</organism>
<protein>
    <recommendedName>
        <fullName evidence="3">B box-type domain-containing protein</fullName>
    </recommendedName>
</protein>
<dbReference type="EMBL" id="UYJE01000827">
    <property type="protein sequence ID" value="VDH96861.1"/>
    <property type="molecule type" value="Genomic_DNA"/>
</dbReference>
<dbReference type="AlphaFoldDB" id="A0A8B6BWA0"/>
<gene>
    <name evidence="1" type="ORF">MGAL_10B081002</name>
</gene>
<dbReference type="OrthoDB" id="6084766at2759"/>
<comment type="caution">
    <text evidence="1">The sequence shown here is derived from an EMBL/GenBank/DDBJ whole genome shotgun (WGS) entry which is preliminary data.</text>
</comment>